<dbReference type="EMBL" id="QPFP01000018">
    <property type="protein sequence ID" value="TEB31697.1"/>
    <property type="molecule type" value="Genomic_DNA"/>
</dbReference>
<accession>A0A4Y7TBZ3</accession>
<organism evidence="1 2">
    <name type="scientific">Coprinellus micaceus</name>
    <name type="common">Glistening ink-cap mushroom</name>
    <name type="synonym">Coprinus micaceus</name>
    <dbReference type="NCBI Taxonomy" id="71717"/>
    <lineage>
        <taxon>Eukaryota</taxon>
        <taxon>Fungi</taxon>
        <taxon>Dikarya</taxon>
        <taxon>Basidiomycota</taxon>
        <taxon>Agaricomycotina</taxon>
        <taxon>Agaricomycetes</taxon>
        <taxon>Agaricomycetidae</taxon>
        <taxon>Agaricales</taxon>
        <taxon>Agaricineae</taxon>
        <taxon>Psathyrellaceae</taxon>
        <taxon>Coprinellus</taxon>
    </lineage>
</organism>
<comment type="caution">
    <text evidence="1">The sequence shown here is derived from an EMBL/GenBank/DDBJ whole genome shotgun (WGS) entry which is preliminary data.</text>
</comment>
<dbReference type="OrthoDB" id="3109189at2759"/>
<reference evidence="1 2" key="1">
    <citation type="journal article" date="2019" name="Nat. Ecol. Evol.">
        <title>Megaphylogeny resolves global patterns of mushroom evolution.</title>
        <authorList>
            <person name="Varga T."/>
            <person name="Krizsan K."/>
            <person name="Foldi C."/>
            <person name="Dima B."/>
            <person name="Sanchez-Garcia M."/>
            <person name="Sanchez-Ramirez S."/>
            <person name="Szollosi G.J."/>
            <person name="Szarkandi J.G."/>
            <person name="Papp V."/>
            <person name="Albert L."/>
            <person name="Andreopoulos W."/>
            <person name="Angelini C."/>
            <person name="Antonin V."/>
            <person name="Barry K.W."/>
            <person name="Bougher N.L."/>
            <person name="Buchanan P."/>
            <person name="Buyck B."/>
            <person name="Bense V."/>
            <person name="Catcheside P."/>
            <person name="Chovatia M."/>
            <person name="Cooper J."/>
            <person name="Damon W."/>
            <person name="Desjardin D."/>
            <person name="Finy P."/>
            <person name="Geml J."/>
            <person name="Haridas S."/>
            <person name="Hughes K."/>
            <person name="Justo A."/>
            <person name="Karasinski D."/>
            <person name="Kautmanova I."/>
            <person name="Kiss B."/>
            <person name="Kocsube S."/>
            <person name="Kotiranta H."/>
            <person name="LaButti K.M."/>
            <person name="Lechner B.E."/>
            <person name="Liimatainen K."/>
            <person name="Lipzen A."/>
            <person name="Lukacs Z."/>
            <person name="Mihaltcheva S."/>
            <person name="Morgado L.N."/>
            <person name="Niskanen T."/>
            <person name="Noordeloos M.E."/>
            <person name="Ohm R.A."/>
            <person name="Ortiz-Santana B."/>
            <person name="Ovrebo C."/>
            <person name="Racz N."/>
            <person name="Riley R."/>
            <person name="Savchenko A."/>
            <person name="Shiryaev A."/>
            <person name="Soop K."/>
            <person name="Spirin V."/>
            <person name="Szebenyi C."/>
            <person name="Tomsovsky M."/>
            <person name="Tulloss R.E."/>
            <person name="Uehling J."/>
            <person name="Grigoriev I.V."/>
            <person name="Vagvolgyi C."/>
            <person name="Papp T."/>
            <person name="Martin F.M."/>
            <person name="Miettinen O."/>
            <person name="Hibbett D.S."/>
            <person name="Nagy L.G."/>
        </authorList>
    </citation>
    <scope>NUCLEOTIDE SEQUENCE [LARGE SCALE GENOMIC DNA]</scope>
    <source>
        <strain evidence="1 2">FP101781</strain>
    </source>
</reference>
<evidence type="ECO:0000313" key="1">
    <source>
        <dbReference type="EMBL" id="TEB31697.1"/>
    </source>
</evidence>
<gene>
    <name evidence="1" type="ORF">FA13DRAFT_340201</name>
</gene>
<dbReference type="Proteomes" id="UP000298030">
    <property type="component" value="Unassembled WGS sequence"/>
</dbReference>
<protein>
    <submittedName>
        <fullName evidence="1">Uncharacterized protein</fullName>
    </submittedName>
</protein>
<sequence length="221" mass="25513">MNYFKVRWNNLEALSIPIQARHWQYSNLPEVIMSTTTRLRELDMHTTDAFHPGENDATMTVPHLCPIRGLHPDSCLTLTRIRFDIGFDLMWATEWELIKDPYHGLLLYGFFEKLVNLEELSIHILIGGSKWRCMVIESMGPRWGELDKALAPKGREPPYQRLRKVKLRLGNDMRRAGQPTPLCGHAADARYELRWAQGPAGEGPYQLAPGTRWRLHQVSTI</sequence>
<proteinExistence type="predicted"/>
<dbReference type="AlphaFoldDB" id="A0A4Y7TBZ3"/>
<keyword evidence="2" id="KW-1185">Reference proteome</keyword>
<name>A0A4Y7TBZ3_COPMI</name>
<evidence type="ECO:0000313" key="2">
    <source>
        <dbReference type="Proteomes" id="UP000298030"/>
    </source>
</evidence>